<sequence>MAGGGADGRLLAQPFIHVCLLSGHEISCLFLLSMYAKRPGEGHPQCPLVWEGFERNNNKLTIKASFIRIQKFSVSTAHKLFSDSICSICISFCDNATIIETLEDAEALRPYLQHPVAGNRRISCVADESLYPKCCSALMSSNRFLVMSFRPSTPTGIFV</sequence>
<dbReference type="EMBL" id="AHHD01000526">
    <property type="protein sequence ID" value="EKG10173.1"/>
    <property type="molecule type" value="Genomic_DNA"/>
</dbReference>
<proteinExistence type="predicted"/>
<dbReference type="HOGENOM" id="CLU_1661108_0_0_1"/>
<protein>
    <submittedName>
        <fullName evidence="1">Uncharacterized protein</fullName>
    </submittedName>
</protein>
<name>K2R7B8_MACPH</name>
<dbReference type="VEuPathDB" id="FungiDB:MPH_12773"/>
<evidence type="ECO:0000313" key="1">
    <source>
        <dbReference type="EMBL" id="EKG10173.1"/>
    </source>
</evidence>
<gene>
    <name evidence="1" type="ORF">MPH_12773</name>
</gene>
<accession>K2R7B8</accession>
<evidence type="ECO:0000313" key="2">
    <source>
        <dbReference type="Proteomes" id="UP000007129"/>
    </source>
</evidence>
<comment type="caution">
    <text evidence="1">The sequence shown here is derived from an EMBL/GenBank/DDBJ whole genome shotgun (WGS) entry which is preliminary data.</text>
</comment>
<reference evidence="1 2" key="1">
    <citation type="journal article" date="2012" name="BMC Genomics">
        <title>Tools to kill: Genome of one of the most destructive plant pathogenic fungi Macrophomina phaseolina.</title>
        <authorList>
            <person name="Islam M.S."/>
            <person name="Haque M.S."/>
            <person name="Islam M.M."/>
            <person name="Emdad E.M."/>
            <person name="Halim A."/>
            <person name="Hossen Q.M.M."/>
            <person name="Hossain M.Z."/>
            <person name="Ahmed B."/>
            <person name="Rahim S."/>
            <person name="Rahman M.S."/>
            <person name="Alam M.M."/>
            <person name="Hou S."/>
            <person name="Wan X."/>
            <person name="Saito J.A."/>
            <person name="Alam M."/>
        </authorList>
    </citation>
    <scope>NUCLEOTIDE SEQUENCE [LARGE SCALE GENOMIC DNA]</scope>
    <source>
        <strain evidence="1 2">MS6</strain>
    </source>
</reference>
<dbReference type="Proteomes" id="UP000007129">
    <property type="component" value="Unassembled WGS sequence"/>
</dbReference>
<organism evidence="1 2">
    <name type="scientific">Macrophomina phaseolina (strain MS6)</name>
    <name type="common">Charcoal rot fungus</name>
    <dbReference type="NCBI Taxonomy" id="1126212"/>
    <lineage>
        <taxon>Eukaryota</taxon>
        <taxon>Fungi</taxon>
        <taxon>Dikarya</taxon>
        <taxon>Ascomycota</taxon>
        <taxon>Pezizomycotina</taxon>
        <taxon>Dothideomycetes</taxon>
        <taxon>Dothideomycetes incertae sedis</taxon>
        <taxon>Botryosphaeriales</taxon>
        <taxon>Botryosphaeriaceae</taxon>
        <taxon>Macrophomina</taxon>
    </lineage>
</organism>
<dbReference type="AlphaFoldDB" id="K2R7B8"/>
<dbReference type="InParanoid" id="K2R7B8"/>